<dbReference type="GeneID" id="42006469"/>
<proteinExistence type="predicted"/>
<protein>
    <submittedName>
        <fullName evidence="2">Uncharacterized protein</fullName>
    </submittedName>
</protein>
<dbReference type="PANTHER" id="PTHR28207">
    <property type="entry name" value="ATP SYNTHASE SUBUNIT H, MITOCHONDRIAL"/>
    <property type="match status" value="1"/>
</dbReference>
<dbReference type="STRING" id="1806994.A0A507BW34"/>
<evidence type="ECO:0000313" key="2">
    <source>
        <dbReference type="EMBL" id="TPX31398.1"/>
    </source>
</evidence>
<dbReference type="AlphaFoldDB" id="A0A507BW34"/>
<organism evidence="2 3">
    <name type="scientific">Synchytrium microbalum</name>
    <dbReference type="NCBI Taxonomy" id="1806994"/>
    <lineage>
        <taxon>Eukaryota</taxon>
        <taxon>Fungi</taxon>
        <taxon>Fungi incertae sedis</taxon>
        <taxon>Chytridiomycota</taxon>
        <taxon>Chytridiomycota incertae sedis</taxon>
        <taxon>Chytridiomycetes</taxon>
        <taxon>Synchytriales</taxon>
        <taxon>Synchytriaceae</taxon>
        <taxon>Synchytrium</taxon>
    </lineage>
</organism>
<evidence type="ECO:0000313" key="3">
    <source>
        <dbReference type="Proteomes" id="UP000319731"/>
    </source>
</evidence>
<keyword evidence="3" id="KW-1185">Reference proteome</keyword>
<evidence type="ECO:0000256" key="1">
    <source>
        <dbReference type="SAM" id="MobiDB-lite"/>
    </source>
</evidence>
<accession>A0A507BW34</accession>
<dbReference type="InterPro" id="IPR019711">
    <property type="entry name" value="ATP_synth_F0_suH"/>
</dbReference>
<dbReference type="RefSeq" id="XP_031022834.1">
    <property type="nucleotide sequence ID" value="XM_031171172.1"/>
</dbReference>
<dbReference type="PANTHER" id="PTHR28207:SF1">
    <property type="entry name" value="ATP SYNTHASE SUBUNIT H, MITOCHONDRIAL"/>
    <property type="match status" value="1"/>
</dbReference>
<dbReference type="GO" id="GO:0046933">
    <property type="term" value="F:proton-transporting ATP synthase activity, rotational mechanism"/>
    <property type="evidence" value="ECO:0007669"/>
    <property type="project" value="TreeGrafter"/>
</dbReference>
<dbReference type="Pfam" id="PF10775">
    <property type="entry name" value="ATP_sub_h"/>
    <property type="match status" value="1"/>
</dbReference>
<dbReference type="Proteomes" id="UP000319731">
    <property type="component" value="Unassembled WGS sequence"/>
</dbReference>
<reference evidence="2 3" key="1">
    <citation type="journal article" date="2019" name="Sci. Rep.">
        <title>Comparative genomics of chytrid fungi reveal insights into the obligate biotrophic and pathogenic lifestyle of Synchytrium endobioticum.</title>
        <authorList>
            <person name="van de Vossenberg B.T.L.H."/>
            <person name="Warris S."/>
            <person name="Nguyen H.D.T."/>
            <person name="van Gent-Pelzer M.P.E."/>
            <person name="Joly D.L."/>
            <person name="van de Geest H.C."/>
            <person name="Bonants P.J.M."/>
            <person name="Smith D.S."/>
            <person name="Levesque C.A."/>
            <person name="van der Lee T.A.J."/>
        </authorList>
    </citation>
    <scope>NUCLEOTIDE SEQUENCE [LARGE SCALE GENOMIC DNA]</scope>
    <source>
        <strain evidence="2 3">JEL517</strain>
    </source>
</reference>
<dbReference type="EMBL" id="QEAO01000045">
    <property type="protein sequence ID" value="TPX31398.1"/>
    <property type="molecule type" value="Genomic_DNA"/>
</dbReference>
<dbReference type="OrthoDB" id="274752at2759"/>
<feature type="region of interest" description="Disordered" evidence="1">
    <location>
        <begin position="57"/>
        <end position="76"/>
    </location>
</feature>
<comment type="caution">
    <text evidence="2">The sequence shown here is derived from an EMBL/GenBank/DDBJ whole genome shotgun (WGS) entry which is preliminary data.</text>
</comment>
<name>A0A507BW34_9FUNG</name>
<gene>
    <name evidence="2" type="ORF">SmJEL517_g05246</name>
</gene>
<sequence>MFARVVRAAAVAVKPYQVASATRQVAPRAFASHAILNKDIVTELYLKEIRAYKAPPEDKSAAAGLPETVSMPTPPAKPEFELAQVQAAGNEAGLEEEAWPALVDPIDDPHNYPDAWDYTCDKVDNLLMPTAVKAYDYHEGH</sequence>